<evidence type="ECO:0000259" key="2">
    <source>
        <dbReference type="PROSITE" id="PS50937"/>
    </source>
</evidence>
<dbReference type="SUPFAM" id="SSF46955">
    <property type="entry name" value="Putative DNA-binding domain"/>
    <property type="match status" value="1"/>
</dbReference>
<proteinExistence type="predicted"/>
<evidence type="ECO:0000313" key="3">
    <source>
        <dbReference type="EMBL" id="MCK9799559.1"/>
    </source>
</evidence>
<organism evidence="3 4">
    <name type="scientific">Pseudomonas morbosilactucae</name>
    <dbReference type="NCBI Taxonomy" id="2938197"/>
    <lineage>
        <taxon>Bacteria</taxon>
        <taxon>Pseudomonadati</taxon>
        <taxon>Pseudomonadota</taxon>
        <taxon>Gammaproteobacteria</taxon>
        <taxon>Pseudomonadales</taxon>
        <taxon>Pseudomonadaceae</taxon>
        <taxon>Pseudomonas</taxon>
    </lineage>
</organism>
<dbReference type="PRINTS" id="PR00040">
    <property type="entry name" value="HTHMERR"/>
</dbReference>
<name>A0A9X1YXQ0_9PSED</name>
<dbReference type="GO" id="GO:0003700">
    <property type="term" value="F:DNA-binding transcription factor activity"/>
    <property type="evidence" value="ECO:0007669"/>
    <property type="project" value="InterPro"/>
</dbReference>
<evidence type="ECO:0000256" key="1">
    <source>
        <dbReference type="ARBA" id="ARBA00023125"/>
    </source>
</evidence>
<dbReference type="PROSITE" id="PS00552">
    <property type="entry name" value="HTH_MERR_1"/>
    <property type="match status" value="1"/>
</dbReference>
<reference evidence="3 4" key="2">
    <citation type="journal article" date="2023" name="Plant Pathol.">
        <title>Dismantling and reorganizing Pseudomonas marginalis sensu#lato.</title>
        <authorList>
            <person name="Sawada H."/>
            <person name="Fujikawa T."/>
            <person name="Satou M."/>
        </authorList>
    </citation>
    <scope>NUCLEOTIDE SEQUENCE [LARGE SCALE GENOMIC DNA]</scope>
    <source>
        <strain evidence="3 4">MAFF 302030</strain>
    </source>
</reference>
<protein>
    <submittedName>
        <fullName evidence="3">MerR family transcriptional regulator</fullName>
    </submittedName>
</protein>
<evidence type="ECO:0000313" key="4">
    <source>
        <dbReference type="Proteomes" id="UP001155059"/>
    </source>
</evidence>
<dbReference type="InterPro" id="IPR047057">
    <property type="entry name" value="MerR_fam"/>
</dbReference>
<comment type="caution">
    <text evidence="3">The sequence shown here is derived from an EMBL/GenBank/DDBJ whole genome shotgun (WGS) entry which is preliminary data.</text>
</comment>
<sequence length="152" mass="16132">MYIGTLANLSGCTSKAIRLYEQMGLLRLPPRQGTYRVYSAHHLDVVQLIRAAQAVGFKLSQLRELVEAKQTTEGFPVALAQQGIDAKRQEIQAQIAALQAQDLQLLALRGELAQRFGPGAVPACDGSLSVAASTQRPVAAPTAVAGAGNPVR</sequence>
<dbReference type="EMBL" id="JALQCW010000045">
    <property type="protein sequence ID" value="MCK9799559.1"/>
    <property type="molecule type" value="Genomic_DNA"/>
</dbReference>
<dbReference type="AlphaFoldDB" id="A0A9X1YXQ0"/>
<dbReference type="GO" id="GO:0003677">
    <property type="term" value="F:DNA binding"/>
    <property type="evidence" value="ECO:0007669"/>
    <property type="project" value="UniProtKB-KW"/>
</dbReference>
<keyword evidence="1" id="KW-0238">DNA-binding</keyword>
<feature type="domain" description="HTH merR-type" evidence="2">
    <location>
        <begin position="1"/>
        <end position="68"/>
    </location>
</feature>
<accession>A0A9X1YXQ0</accession>
<dbReference type="SMART" id="SM00422">
    <property type="entry name" value="HTH_MERR"/>
    <property type="match status" value="1"/>
</dbReference>
<dbReference type="PANTHER" id="PTHR30204">
    <property type="entry name" value="REDOX-CYCLING DRUG-SENSING TRANSCRIPTIONAL ACTIVATOR SOXR"/>
    <property type="match status" value="1"/>
</dbReference>
<dbReference type="Proteomes" id="UP001155059">
    <property type="component" value="Unassembled WGS sequence"/>
</dbReference>
<dbReference type="Pfam" id="PF13411">
    <property type="entry name" value="MerR_1"/>
    <property type="match status" value="1"/>
</dbReference>
<dbReference type="PROSITE" id="PS50937">
    <property type="entry name" value="HTH_MERR_2"/>
    <property type="match status" value="1"/>
</dbReference>
<dbReference type="PANTHER" id="PTHR30204:SF93">
    <property type="entry name" value="HTH MERR-TYPE DOMAIN-CONTAINING PROTEIN"/>
    <property type="match status" value="1"/>
</dbReference>
<gene>
    <name evidence="3" type="ORF">M1B34_18065</name>
</gene>
<dbReference type="InterPro" id="IPR000551">
    <property type="entry name" value="MerR-type_HTH_dom"/>
</dbReference>
<dbReference type="InterPro" id="IPR009061">
    <property type="entry name" value="DNA-bd_dom_put_sf"/>
</dbReference>
<dbReference type="RefSeq" id="WP_268265860.1">
    <property type="nucleotide sequence ID" value="NZ_JALQCW010000045.1"/>
</dbReference>
<reference evidence="3 4" key="1">
    <citation type="journal article" date="2022" name="Int. J. Syst. Evol. Microbiol.">
        <title>Pseudomonas aegrilactucae sp. nov. and Pseudomonas morbosilactucae sp. nov., pathogens causing bacterial rot of lettuce in Japan.</title>
        <authorList>
            <person name="Sawada H."/>
            <person name="Fujikawa T."/>
            <person name="Satou M."/>
        </authorList>
    </citation>
    <scope>NUCLEOTIDE SEQUENCE [LARGE SCALE GENOMIC DNA]</scope>
    <source>
        <strain evidence="3 4">MAFF 302030</strain>
    </source>
</reference>
<dbReference type="Gene3D" id="1.10.1660.10">
    <property type="match status" value="1"/>
</dbReference>